<dbReference type="CDD" id="cd02966">
    <property type="entry name" value="TlpA_like_family"/>
    <property type="match status" value="1"/>
</dbReference>
<dbReference type="PANTHER" id="PTHR42852">
    <property type="entry name" value="THIOL:DISULFIDE INTERCHANGE PROTEIN DSBE"/>
    <property type="match status" value="1"/>
</dbReference>
<dbReference type="PROSITE" id="PS51257">
    <property type="entry name" value="PROKAR_LIPOPROTEIN"/>
    <property type="match status" value="1"/>
</dbReference>
<dbReference type="EMBL" id="CP113524">
    <property type="protein sequence ID" value="WAJ22663.1"/>
    <property type="molecule type" value="Genomic_DNA"/>
</dbReference>
<dbReference type="PANTHER" id="PTHR42852:SF13">
    <property type="entry name" value="PROTEIN DIPZ"/>
    <property type="match status" value="1"/>
</dbReference>
<evidence type="ECO:0000313" key="2">
    <source>
        <dbReference type="EMBL" id="WAJ22663.1"/>
    </source>
</evidence>
<dbReference type="SUPFAM" id="SSF52833">
    <property type="entry name" value="Thioredoxin-like"/>
    <property type="match status" value="1"/>
</dbReference>
<reference evidence="2" key="1">
    <citation type="submission" date="2022-11" db="EMBL/GenBank/DDBJ databases">
        <title>Lacrimispora xylanolytica sy1, complete genome.</title>
        <authorList>
            <person name="Choi S."/>
        </authorList>
    </citation>
    <scope>NUCLEOTIDE SEQUENCE</scope>
    <source>
        <strain evidence="2">Sy1</strain>
    </source>
</reference>
<dbReference type="Proteomes" id="UP001163115">
    <property type="component" value="Chromosome"/>
</dbReference>
<dbReference type="InterPro" id="IPR013740">
    <property type="entry name" value="Redoxin"/>
</dbReference>
<dbReference type="RefSeq" id="WP_268114402.1">
    <property type="nucleotide sequence ID" value="NZ_CP113524.1"/>
</dbReference>
<evidence type="ECO:0000259" key="1">
    <source>
        <dbReference type="PROSITE" id="PS51352"/>
    </source>
</evidence>
<accession>A0ABY7AAR6</accession>
<name>A0ABY7AAR6_9FIRM</name>
<organism evidence="2 3">
    <name type="scientific">Lacrimispora xylanolytica</name>
    <dbReference type="NCBI Taxonomy" id="29375"/>
    <lineage>
        <taxon>Bacteria</taxon>
        <taxon>Bacillati</taxon>
        <taxon>Bacillota</taxon>
        <taxon>Clostridia</taxon>
        <taxon>Lachnospirales</taxon>
        <taxon>Lachnospiraceae</taxon>
        <taxon>Lacrimispora</taxon>
    </lineage>
</organism>
<sequence>MKRIKNYVAIALATVTILTTVSGCSPTQKAETNGALPVNSDGNVTTEVKERGLKFTISQEYMDKGVTLEGYNQNLDGYRIVSITYYSPTATEALETIINMDEEKRTKEVSDEYTQKIWNTSRTIMDIVMLETDEYKKLVDSGTSLDKITGYSPSEELGINDGYTYIISIPDLDNGDLSEDEIKQYNQCKEYMKTVKENLSFIPVELENTDTVLGETMPSFTTNDLNGNAVTNDIFGKKKLTVVNVWGTFCGPCIEEMPELQKWSEEMSDNVQIIGLVGDIEGENDKKHLDLAKKIVDKAGVNFTNLIANDDFKDMMSGIIGFPTTFLVDQNGAIVGDPIVGAEMDSYKSAVEAYLNGNAN</sequence>
<evidence type="ECO:0000313" key="3">
    <source>
        <dbReference type="Proteomes" id="UP001163115"/>
    </source>
</evidence>
<dbReference type="InterPro" id="IPR013766">
    <property type="entry name" value="Thioredoxin_domain"/>
</dbReference>
<gene>
    <name evidence="2" type="ORF">OW255_13925</name>
</gene>
<dbReference type="InterPro" id="IPR050553">
    <property type="entry name" value="Thioredoxin_ResA/DsbE_sf"/>
</dbReference>
<dbReference type="InterPro" id="IPR036249">
    <property type="entry name" value="Thioredoxin-like_sf"/>
</dbReference>
<proteinExistence type="predicted"/>
<dbReference type="Gene3D" id="3.40.30.10">
    <property type="entry name" value="Glutaredoxin"/>
    <property type="match status" value="1"/>
</dbReference>
<dbReference type="PROSITE" id="PS51352">
    <property type="entry name" value="THIOREDOXIN_2"/>
    <property type="match status" value="1"/>
</dbReference>
<keyword evidence="3" id="KW-1185">Reference proteome</keyword>
<feature type="domain" description="Thioredoxin" evidence="1">
    <location>
        <begin position="211"/>
        <end position="356"/>
    </location>
</feature>
<dbReference type="Pfam" id="PF08534">
    <property type="entry name" value="Redoxin"/>
    <property type="match status" value="1"/>
</dbReference>
<protein>
    <submittedName>
        <fullName evidence="2">TlpA disulfide reductase family protein</fullName>
    </submittedName>
</protein>